<dbReference type="EMBL" id="MK814651">
    <property type="protein sequence ID" value="QCI06100.1"/>
    <property type="molecule type" value="Genomic_DNA"/>
</dbReference>
<dbReference type="InterPro" id="IPR036690">
    <property type="entry name" value="Fdx_antiC-bd_sf"/>
</dbReference>
<evidence type="ECO:0000256" key="6">
    <source>
        <dbReference type="ARBA" id="ARBA00022840"/>
    </source>
</evidence>
<keyword evidence="4" id="KW-0479">Metal-binding</keyword>
<evidence type="ECO:0000256" key="4">
    <source>
        <dbReference type="ARBA" id="ARBA00022723"/>
    </source>
</evidence>
<dbReference type="SMART" id="SM00873">
    <property type="entry name" value="B3_4"/>
    <property type="match status" value="1"/>
</dbReference>
<evidence type="ECO:0000256" key="9">
    <source>
        <dbReference type="ARBA" id="ARBA00023146"/>
    </source>
</evidence>
<comment type="cofactor">
    <cofactor evidence="1">
        <name>Mg(2+)</name>
        <dbReference type="ChEBI" id="CHEBI:18420"/>
    </cofactor>
</comment>
<dbReference type="SUPFAM" id="SSF46955">
    <property type="entry name" value="Putative DNA-binding domain"/>
    <property type="match status" value="2"/>
</dbReference>
<dbReference type="Pfam" id="PF17759">
    <property type="entry name" value="tRNA_synthFbeta"/>
    <property type="match status" value="1"/>
</dbReference>
<evidence type="ECO:0000256" key="7">
    <source>
        <dbReference type="ARBA" id="ARBA00022842"/>
    </source>
</evidence>
<dbReference type="InterPro" id="IPR045864">
    <property type="entry name" value="aa-tRNA-synth_II/BPL/LPL"/>
</dbReference>
<dbReference type="SUPFAM" id="SSF55681">
    <property type="entry name" value="Class II aaRS and biotin synthetases"/>
    <property type="match status" value="1"/>
</dbReference>
<organism evidence="12">
    <name type="scientific">Dicranema revolutum</name>
    <dbReference type="NCBI Taxonomy" id="239144"/>
    <lineage>
        <taxon>Eukaryota</taxon>
        <taxon>Rhodophyta</taxon>
        <taxon>Florideophyceae</taxon>
        <taxon>Rhodymeniophycidae</taxon>
        <taxon>Gigartinales</taxon>
        <taxon>Dicranemataceae</taxon>
        <taxon>Dicranema</taxon>
    </lineage>
</organism>
<dbReference type="InterPro" id="IPR005121">
    <property type="entry name" value="Fdx_antiC-bd"/>
</dbReference>
<geneLocation type="plastid" evidence="12"/>
<evidence type="ECO:0000256" key="8">
    <source>
        <dbReference type="ARBA" id="ARBA00022917"/>
    </source>
</evidence>
<dbReference type="InterPro" id="IPR041616">
    <property type="entry name" value="PheRS_beta_core"/>
</dbReference>
<dbReference type="Pfam" id="PF03483">
    <property type="entry name" value="B3_4"/>
    <property type="match status" value="1"/>
</dbReference>
<evidence type="ECO:0000313" key="12">
    <source>
        <dbReference type="EMBL" id="QCI06100.1"/>
    </source>
</evidence>
<name>A0A4D6WUK6_9FLOR</name>
<keyword evidence="5" id="KW-0547">Nucleotide-binding</keyword>
<dbReference type="GO" id="GO:0006432">
    <property type="term" value="P:phenylalanyl-tRNA aminoacylation"/>
    <property type="evidence" value="ECO:0007669"/>
    <property type="project" value="InterPro"/>
</dbReference>
<dbReference type="PANTHER" id="PTHR10947:SF0">
    <property type="entry name" value="PHENYLALANINE--TRNA LIGASE BETA SUBUNIT"/>
    <property type="match status" value="1"/>
</dbReference>
<dbReference type="Gene3D" id="3.30.930.10">
    <property type="entry name" value="Bira Bifunctional Protein, Domain 2"/>
    <property type="match status" value="1"/>
</dbReference>
<evidence type="ECO:0000256" key="3">
    <source>
        <dbReference type="ARBA" id="ARBA00022598"/>
    </source>
</evidence>
<dbReference type="GO" id="GO:0004826">
    <property type="term" value="F:phenylalanine-tRNA ligase activity"/>
    <property type="evidence" value="ECO:0007669"/>
    <property type="project" value="UniProtKB-EC"/>
</dbReference>
<dbReference type="InterPro" id="IPR020825">
    <property type="entry name" value="Phe-tRNA_synthase-like_B3/B4"/>
</dbReference>
<dbReference type="Gene3D" id="3.30.70.380">
    <property type="entry name" value="Ferrodoxin-fold anticodon-binding domain"/>
    <property type="match status" value="1"/>
</dbReference>
<dbReference type="InterPro" id="IPR009061">
    <property type="entry name" value="DNA-bd_dom_put_sf"/>
</dbReference>
<keyword evidence="7" id="KW-0460">Magnesium</keyword>
<sequence length="717" mass="83958">MKFSWKWLNELIDLPNIPLKEITKQLILTGFEVEDQEKLNHTTLNVSITTNRSDTASIIGFARELSSIFNIKALKTSFIKNKYNPLNKNLKQKKISNLFPLVSTSLLDIEFEIINNIKIRPSPQWLQNHLKACNIMPQNSFHDISEYINIKWGQDIEIFDLNKITNTSIDIHSIQIKTINKNKIYKPIFQACYTSHGVSIEGLTYNNEIVSIFGINSNSSFHCDTNTSSIIILAHICKPDYIKTIINTLEQKTSKSQKHLKGISRQNFIEAYQEIINLISQLTYKTINLTYKYKWHKFLIKKNRIKVNKSIIDNILGPTTTNHQYLGINSIKEILTRLHFQPQYHADIFTVTIPEYRNKDLKRPIDIVEEIGRIYGFNNFIDQLPQGNKLQHSSKINQLIAKIRTILRNLGFYEIINYPLENVDKSRSSVILYNPILEDQAQLRNYLIYNILNTIQYNNKNNNSTLEYFEIGRVFHKKTLSNKKHIYIEDIHIGGAIGNNEYLQTTWLQKGQTLSWFQAKGIIQHLFQQLHAKIIWTPVGNLKHSLKPPMWLNLCHPYKSAILKNKNTQEIIGIFSELSFKYAKETNKNQATYFFEFNILNLMKTIQPKKHLSYIQYKYSHYPSVTRDISLILTKKMQAEEVQNFLFNNTNKLVESVKILKEYYIRNKIDQDKERSISFRITYRSKNRTLNNIDISKIDQDITNLLKKLKVINITNI</sequence>
<reference evidence="12" key="1">
    <citation type="journal article" date="2019" name="Mol. Phylogenet. Evol.">
        <title>Morphological evolution and classification of the red algal order Ceramiales inferred using plastid phylogenomics.</title>
        <authorList>
            <person name="Diaz-Tapia P."/>
            <person name="Pasella M.M."/>
            <person name="Verbruggen H."/>
            <person name="Maggs C.A."/>
        </authorList>
    </citation>
    <scope>NUCLEOTIDE SEQUENCE</scope>
    <source>
        <strain evidence="12">VRM320</strain>
    </source>
</reference>
<dbReference type="AlphaFoldDB" id="A0A4D6WUK6"/>
<dbReference type="InterPro" id="IPR045060">
    <property type="entry name" value="Phe-tRNA-ligase_IIc_bsu"/>
</dbReference>
<dbReference type="Gene3D" id="3.30.56.10">
    <property type="match status" value="2"/>
</dbReference>
<evidence type="ECO:0000256" key="5">
    <source>
        <dbReference type="ARBA" id="ARBA00022741"/>
    </source>
</evidence>
<evidence type="ECO:0000256" key="2">
    <source>
        <dbReference type="ARBA" id="ARBA00012814"/>
    </source>
</evidence>
<evidence type="ECO:0000259" key="10">
    <source>
        <dbReference type="PROSITE" id="PS51447"/>
    </source>
</evidence>
<evidence type="ECO:0000259" key="11">
    <source>
        <dbReference type="PROSITE" id="PS51483"/>
    </source>
</evidence>
<dbReference type="GO" id="GO:0000287">
    <property type="term" value="F:magnesium ion binding"/>
    <property type="evidence" value="ECO:0007669"/>
    <property type="project" value="InterPro"/>
</dbReference>
<dbReference type="Pfam" id="PF03147">
    <property type="entry name" value="FDX-ACB"/>
    <property type="match status" value="1"/>
</dbReference>
<evidence type="ECO:0000256" key="1">
    <source>
        <dbReference type="ARBA" id="ARBA00001946"/>
    </source>
</evidence>
<dbReference type="SMART" id="SM00896">
    <property type="entry name" value="FDX-ACB"/>
    <property type="match status" value="1"/>
</dbReference>
<dbReference type="PROSITE" id="PS51483">
    <property type="entry name" value="B5"/>
    <property type="match status" value="1"/>
</dbReference>
<keyword evidence="8" id="KW-0648">Protein biosynthesis</keyword>
<dbReference type="GO" id="GO:0003723">
    <property type="term" value="F:RNA binding"/>
    <property type="evidence" value="ECO:0007669"/>
    <property type="project" value="InterPro"/>
</dbReference>
<keyword evidence="6" id="KW-0067">ATP-binding</keyword>
<dbReference type="Gene3D" id="3.50.40.10">
    <property type="entry name" value="Phenylalanyl-trna Synthetase, Chain B, domain 3"/>
    <property type="match status" value="1"/>
</dbReference>
<dbReference type="PROSITE" id="PS51447">
    <property type="entry name" value="FDX_ACB"/>
    <property type="match status" value="1"/>
</dbReference>
<reference evidence="12" key="2">
    <citation type="submission" date="2019-04" db="EMBL/GenBank/DDBJ databases">
        <authorList>
            <person name="Pasella M."/>
        </authorList>
    </citation>
    <scope>NUCLEOTIDE SEQUENCE</scope>
    <source>
        <strain evidence="12">VRM320</strain>
    </source>
</reference>
<gene>
    <name evidence="12" type="primary">syfB</name>
</gene>
<dbReference type="EC" id="6.1.1.20" evidence="2"/>
<feature type="domain" description="B5" evidence="11">
    <location>
        <begin position="300"/>
        <end position="382"/>
    </location>
</feature>
<dbReference type="PANTHER" id="PTHR10947">
    <property type="entry name" value="PHENYLALANYL-TRNA SYNTHETASE BETA CHAIN AND LEUCINE-RICH REPEAT-CONTAINING PROTEIN 47"/>
    <property type="match status" value="1"/>
</dbReference>
<dbReference type="SUPFAM" id="SSF54991">
    <property type="entry name" value="Anticodon-binding domain of PheRS"/>
    <property type="match status" value="1"/>
</dbReference>
<dbReference type="InterPro" id="IPR005146">
    <property type="entry name" value="B3/B4_tRNA-bd"/>
</dbReference>
<dbReference type="SMART" id="SM00874">
    <property type="entry name" value="B5"/>
    <property type="match status" value="1"/>
</dbReference>
<keyword evidence="9" id="KW-0030">Aminoacyl-tRNA synthetase</keyword>
<dbReference type="InterPro" id="IPR005147">
    <property type="entry name" value="tRNA_synthase_B5-dom"/>
</dbReference>
<keyword evidence="3 12" id="KW-0436">Ligase</keyword>
<dbReference type="Pfam" id="PF03484">
    <property type="entry name" value="B5"/>
    <property type="match status" value="1"/>
</dbReference>
<dbReference type="SUPFAM" id="SSF56037">
    <property type="entry name" value="PheT/TilS domain"/>
    <property type="match status" value="1"/>
</dbReference>
<protein>
    <recommendedName>
        <fullName evidence="2">phenylalanine--tRNA ligase</fullName>
        <ecNumber evidence="2">6.1.1.20</ecNumber>
    </recommendedName>
</protein>
<feature type="domain" description="FDX-ACB" evidence="10">
    <location>
        <begin position="620"/>
        <end position="715"/>
    </location>
</feature>
<dbReference type="GO" id="GO:0009328">
    <property type="term" value="C:phenylalanine-tRNA ligase complex"/>
    <property type="evidence" value="ECO:0007669"/>
    <property type="project" value="TreeGrafter"/>
</dbReference>
<keyword evidence="12" id="KW-0934">Plastid</keyword>
<accession>A0A4D6WUK6</accession>
<dbReference type="GO" id="GO:0005524">
    <property type="term" value="F:ATP binding"/>
    <property type="evidence" value="ECO:0007669"/>
    <property type="project" value="UniProtKB-KW"/>
</dbReference>
<proteinExistence type="predicted"/>